<accession>A0A1D2MFJ8</accession>
<dbReference type="EMBL" id="LJIJ01001441">
    <property type="protein sequence ID" value="ODM91733.1"/>
    <property type="molecule type" value="Genomic_DNA"/>
</dbReference>
<keyword evidence="1" id="KW-0812">Transmembrane</keyword>
<evidence type="ECO:0000313" key="2">
    <source>
        <dbReference type="EMBL" id="ODM91733.1"/>
    </source>
</evidence>
<proteinExistence type="predicted"/>
<evidence type="ECO:0000313" key="3">
    <source>
        <dbReference type="Proteomes" id="UP000094527"/>
    </source>
</evidence>
<reference evidence="2 3" key="1">
    <citation type="journal article" date="2016" name="Genome Biol. Evol.">
        <title>Gene Family Evolution Reflects Adaptation to Soil Environmental Stressors in the Genome of the Collembolan Orchesella cincta.</title>
        <authorList>
            <person name="Faddeeva-Vakhrusheva A."/>
            <person name="Derks M.F."/>
            <person name="Anvar S.Y."/>
            <person name="Agamennone V."/>
            <person name="Suring W."/>
            <person name="Smit S."/>
            <person name="van Straalen N.M."/>
            <person name="Roelofs D."/>
        </authorList>
    </citation>
    <scope>NUCLEOTIDE SEQUENCE [LARGE SCALE GENOMIC DNA]</scope>
    <source>
        <tissue evidence="2">Mixed pool</tissue>
    </source>
</reference>
<evidence type="ECO:0000256" key="1">
    <source>
        <dbReference type="SAM" id="Phobius"/>
    </source>
</evidence>
<keyword evidence="1" id="KW-1133">Transmembrane helix</keyword>
<feature type="transmembrane region" description="Helical" evidence="1">
    <location>
        <begin position="674"/>
        <end position="698"/>
    </location>
</feature>
<gene>
    <name evidence="2" type="ORF">Ocin01_14951</name>
</gene>
<sequence length="718" mass="82439">MQSIIKIGIIIFITDHHITFTKAANITQRKPISLSRDHVSIWFDSPLSKNRYEKQNLEAMVNVVSGTFGTILMHTAYTYISTITHPDELTDSVMVIPGIVADHNRKSGLDKRLKLIIPFDFDAYRNSRVKQLPSERKYSFEIAKYYADEANSVFPGTVDTLLLHDHYVRVNDNRKPEGYEEIIIHLHLAWESLNGNKNSSAFNYKLGVTISLDLCGSGQQEEPSDFKQILTKFVKYADLVVPMVYDFHNEFVKDEEHKMHIVLLQNCEQIIKKIKPTLEVIPFVACQPPKSRIDLNTRIKMDGLTAVFFEHRVRYVPHLPFYFEDEIQAMLEVVSTRFSTIITEKKPYINRLVPANSGNDVLFTNFTWVAELVAELNKEKENTASFKPMSVIATFYRPDRNVWNPKSSTEDSVLDFADTLKVAKSANKIFPGTVTAIAYHKFSIFDFNLVDFDVDFISDATDIAVLKETLALELGSRNTESHLRFGAFVDLSACDDFKHHFDQLAPWLNFVIVDLSANMKKHSDSMLREGISYWIHCRDAFQKSFPKVEMMMTVNCRKVARDENVVLDDMARCAHFIGEWGKENNVEVILSQAFDVPFANSSVETNIAKYTNDGWWKLRRKSEVNITRDSFMEKILEIGMNSAAIWESGNDFSSNFSWEVVSNENCGREEDNHVGYIVSLVILVVICAFLMMVIVYLYNVTRIKRSVRRDDNELQVLS</sequence>
<keyword evidence="1" id="KW-0472">Membrane</keyword>
<keyword evidence="3" id="KW-1185">Reference proteome</keyword>
<comment type="caution">
    <text evidence="2">The sequence shown here is derived from an EMBL/GenBank/DDBJ whole genome shotgun (WGS) entry which is preliminary data.</text>
</comment>
<dbReference type="Proteomes" id="UP000094527">
    <property type="component" value="Unassembled WGS sequence"/>
</dbReference>
<protein>
    <submittedName>
        <fullName evidence="2">Uncharacterized protein</fullName>
    </submittedName>
</protein>
<dbReference type="AlphaFoldDB" id="A0A1D2MFJ8"/>
<organism evidence="2 3">
    <name type="scientific">Orchesella cincta</name>
    <name type="common">Springtail</name>
    <name type="synonym">Podura cincta</name>
    <dbReference type="NCBI Taxonomy" id="48709"/>
    <lineage>
        <taxon>Eukaryota</taxon>
        <taxon>Metazoa</taxon>
        <taxon>Ecdysozoa</taxon>
        <taxon>Arthropoda</taxon>
        <taxon>Hexapoda</taxon>
        <taxon>Collembola</taxon>
        <taxon>Entomobryomorpha</taxon>
        <taxon>Entomobryoidea</taxon>
        <taxon>Orchesellidae</taxon>
        <taxon>Orchesellinae</taxon>
        <taxon>Orchesella</taxon>
    </lineage>
</organism>
<name>A0A1D2MFJ8_ORCCI</name>